<reference evidence="3 4" key="1">
    <citation type="submission" date="2023-07" db="EMBL/GenBank/DDBJ databases">
        <title>Sorghum-associated microbial communities from plants grown in Nebraska, USA.</title>
        <authorList>
            <person name="Schachtman D."/>
        </authorList>
    </citation>
    <scope>NUCLEOTIDE SEQUENCE [LARGE SCALE GENOMIC DNA]</scope>
    <source>
        <strain evidence="3 4">2980</strain>
    </source>
</reference>
<dbReference type="Pfam" id="PF13350">
    <property type="entry name" value="Y_phosphatase3"/>
    <property type="match status" value="1"/>
</dbReference>
<dbReference type="Proteomes" id="UP001259347">
    <property type="component" value="Unassembled WGS sequence"/>
</dbReference>
<keyword evidence="3" id="KW-0378">Hydrolase</keyword>
<evidence type="ECO:0000256" key="1">
    <source>
        <dbReference type="SAM" id="MobiDB-lite"/>
    </source>
</evidence>
<keyword evidence="4" id="KW-1185">Reference proteome</keyword>
<evidence type="ECO:0000259" key="2">
    <source>
        <dbReference type="PROSITE" id="PS50056"/>
    </source>
</evidence>
<feature type="region of interest" description="Disordered" evidence="1">
    <location>
        <begin position="1"/>
        <end position="24"/>
    </location>
</feature>
<accession>A0ABU1SHD7</accession>
<name>A0ABU1SHD7_9MICO</name>
<comment type="caution">
    <text evidence="3">The sequence shown here is derived from an EMBL/GenBank/DDBJ whole genome shotgun (WGS) entry which is preliminary data.</text>
</comment>
<organism evidence="3 4">
    <name type="scientific">Microbacterium resistens</name>
    <dbReference type="NCBI Taxonomy" id="156977"/>
    <lineage>
        <taxon>Bacteria</taxon>
        <taxon>Bacillati</taxon>
        <taxon>Actinomycetota</taxon>
        <taxon>Actinomycetes</taxon>
        <taxon>Micrococcales</taxon>
        <taxon>Microbacteriaceae</taxon>
        <taxon>Microbacterium</taxon>
    </lineage>
</organism>
<gene>
    <name evidence="3" type="ORF">J2Y69_003633</name>
</gene>
<dbReference type="GO" id="GO:0004725">
    <property type="term" value="F:protein tyrosine phosphatase activity"/>
    <property type="evidence" value="ECO:0007669"/>
    <property type="project" value="UniProtKB-EC"/>
</dbReference>
<proteinExistence type="predicted"/>
<dbReference type="SUPFAM" id="SSF52799">
    <property type="entry name" value="(Phosphotyrosine protein) phosphatases II"/>
    <property type="match status" value="1"/>
</dbReference>
<evidence type="ECO:0000313" key="3">
    <source>
        <dbReference type="EMBL" id="MDR6869005.1"/>
    </source>
</evidence>
<protein>
    <submittedName>
        <fullName evidence="3">Protein-tyrosine phosphatase</fullName>
        <ecNumber evidence="3">3.1.3.48</ecNumber>
    </submittedName>
</protein>
<evidence type="ECO:0000313" key="4">
    <source>
        <dbReference type="Proteomes" id="UP001259347"/>
    </source>
</evidence>
<dbReference type="PROSITE" id="PS50056">
    <property type="entry name" value="TYR_PHOSPHATASE_2"/>
    <property type="match status" value="1"/>
</dbReference>
<feature type="domain" description="Tyrosine specific protein phosphatases" evidence="2">
    <location>
        <begin position="125"/>
        <end position="164"/>
    </location>
</feature>
<dbReference type="InterPro" id="IPR026893">
    <property type="entry name" value="Tyr/Ser_Pase_IphP-type"/>
</dbReference>
<dbReference type="EMBL" id="JAVDUM010000021">
    <property type="protein sequence ID" value="MDR6869005.1"/>
    <property type="molecule type" value="Genomic_DNA"/>
</dbReference>
<dbReference type="RefSeq" id="WP_310023346.1">
    <property type="nucleotide sequence ID" value="NZ_JAVDUM010000021.1"/>
</dbReference>
<dbReference type="InterPro" id="IPR029021">
    <property type="entry name" value="Prot-tyrosine_phosphatase-like"/>
</dbReference>
<dbReference type="InterPro" id="IPR016130">
    <property type="entry name" value="Tyr_Pase_AS"/>
</dbReference>
<dbReference type="InterPro" id="IPR000387">
    <property type="entry name" value="Tyr_Pase_dom"/>
</dbReference>
<dbReference type="Gene3D" id="3.90.190.10">
    <property type="entry name" value="Protein tyrosine phosphatase superfamily"/>
    <property type="match status" value="1"/>
</dbReference>
<sequence length="256" mass="26490">MTALIAGTHNSRDTGGTPLADGGATRGGVLFRSDALFAVTEDGLRTIADGPIGAVVDFRTDAERADAPNRLPSSRPIRTVSLSLLEGAMAAPRPEEMSPEAMREMMSRIPTLPDLYVAMLEHGASAFADVARLIARPAEPERGGVLVHCTAGKDRTGVATALLLDVVGAERAAVVADYASSEANLAGEWADRMLARAEEWGVPIVPAVTALVTATPPAAIEAALGWVDARGGAAAYLQDGGLTAAELDDLRGRLIG</sequence>
<dbReference type="EC" id="3.1.3.48" evidence="3"/>
<dbReference type="PROSITE" id="PS00383">
    <property type="entry name" value="TYR_PHOSPHATASE_1"/>
    <property type="match status" value="1"/>
</dbReference>